<dbReference type="EMBL" id="CAJIMS010000001">
    <property type="protein sequence ID" value="CAD7807221.1"/>
    <property type="molecule type" value="Genomic_DNA"/>
</dbReference>
<dbReference type="AlphaFoldDB" id="A0A9N8MFQ1"/>
<proteinExistence type="predicted"/>
<evidence type="ECO:0008006" key="3">
    <source>
        <dbReference type="Google" id="ProtNLM"/>
    </source>
</evidence>
<reference evidence="1" key="1">
    <citation type="submission" date="2020-12" db="EMBL/GenBank/DDBJ databases">
        <authorList>
            <person name="Rodrigo-Torres L."/>
            <person name="Arahal R. D."/>
            <person name="Lucena T."/>
        </authorList>
    </citation>
    <scope>NUCLEOTIDE SEQUENCE</scope>
    <source>
        <strain evidence="1">CECT 9390</strain>
    </source>
</reference>
<evidence type="ECO:0000313" key="1">
    <source>
        <dbReference type="EMBL" id="CAD7807221.1"/>
    </source>
</evidence>
<dbReference type="RefSeq" id="WP_162088013.1">
    <property type="nucleotide sequence ID" value="NZ_CAJIMS010000001.1"/>
</dbReference>
<gene>
    <name evidence="1" type="ORF">CHRY9390_01628</name>
</gene>
<comment type="caution">
    <text evidence="1">The sequence shown here is derived from an EMBL/GenBank/DDBJ whole genome shotgun (WGS) entry which is preliminary data.</text>
</comment>
<dbReference type="Proteomes" id="UP000662618">
    <property type="component" value="Unassembled WGS sequence"/>
</dbReference>
<dbReference type="PROSITE" id="PS51257">
    <property type="entry name" value="PROKAR_LIPOPROTEIN"/>
    <property type="match status" value="1"/>
</dbReference>
<organism evidence="1 2">
    <name type="scientific">Chryseobacterium aquaeductus</name>
    <dbReference type="NCBI Taxonomy" id="2675056"/>
    <lineage>
        <taxon>Bacteria</taxon>
        <taxon>Pseudomonadati</taxon>
        <taxon>Bacteroidota</taxon>
        <taxon>Flavobacteriia</taxon>
        <taxon>Flavobacteriales</taxon>
        <taxon>Weeksellaceae</taxon>
        <taxon>Chryseobacterium group</taxon>
        <taxon>Chryseobacterium</taxon>
    </lineage>
</organism>
<keyword evidence="2" id="KW-1185">Reference proteome</keyword>
<sequence>MKMYILILISFLFIGCSFDKTYENRESDKEDAKKVTDRFYFLMQENNHHETFKLFSIRFFDEVGKEKFKQILDDTNIEFGKVKNYELINSWTQIIEGSNPISKYELSYLVTRDSIQTKEHFKMQKENDTIKIIAYRLDFDVVPKK</sequence>
<accession>A0A9N8MFQ1</accession>
<evidence type="ECO:0000313" key="2">
    <source>
        <dbReference type="Proteomes" id="UP000662618"/>
    </source>
</evidence>
<name>A0A9N8MFQ1_9FLAO</name>
<protein>
    <recommendedName>
        <fullName evidence="3">Lipoprotein</fullName>
    </recommendedName>
</protein>